<feature type="region of interest" description="Disordered" evidence="1">
    <location>
        <begin position="125"/>
        <end position="161"/>
    </location>
</feature>
<comment type="caution">
    <text evidence="2">The sequence shown here is derived from an EMBL/GenBank/DDBJ whole genome shotgun (WGS) entry which is preliminary data.</text>
</comment>
<dbReference type="EMBL" id="JACTNZ010000009">
    <property type="protein sequence ID" value="KAG5530948.1"/>
    <property type="molecule type" value="Genomic_DNA"/>
</dbReference>
<protein>
    <submittedName>
        <fullName evidence="2">Uncharacterized protein</fullName>
    </submittedName>
</protein>
<feature type="compositionally biased region" description="Basic and acidic residues" evidence="1">
    <location>
        <begin position="131"/>
        <end position="144"/>
    </location>
</feature>
<accession>A0AAV6IQJ7</accession>
<evidence type="ECO:0000313" key="3">
    <source>
        <dbReference type="Proteomes" id="UP000823749"/>
    </source>
</evidence>
<reference evidence="2" key="1">
    <citation type="submission" date="2020-08" db="EMBL/GenBank/DDBJ databases">
        <title>Plant Genome Project.</title>
        <authorList>
            <person name="Zhang R.-G."/>
        </authorList>
    </citation>
    <scope>NUCLEOTIDE SEQUENCE</scope>
    <source>
        <strain evidence="2">WSP0</strain>
        <tissue evidence="2">Leaf</tissue>
    </source>
</reference>
<name>A0AAV6IQJ7_9ERIC</name>
<sequence>MGQSSGQSHDKEEIFTEMMFAFREMAQTQRAMIKSMKSRLPDLEHTLHSPENVRPSNHAHLNTHQGLFERGFREKIGLDKVKSRPGKEVVNQSEIPQSWANYFLFKDLDRKGVSFFPRDLGKKRMNQAQIKPREEEKPRKEIPPAKKANIGQPKFPQEGKNQEEFTLVKGVPDWFLKQVKPDLFQSYKDLVKSGNKTYKPPSSSPGHWVLVRDPKSKTPQMVPMLSRTQKRKLQRKYTLFQLGESSTGEELGKEARPNPRFNRTQKDPEEGFQIQF</sequence>
<dbReference type="Proteomes" id="UP000823749">
    <property type="component" value="Chromosome 9"/>
</dbReference>
<feature type="region of interest" description="Disordered" evidence="1">
    <location>
        <begin position="244"/>
        <end position="276"/>
    </location>
</feature>
<evidence type="ECO:0000313" key="2">
    <source>
        <dbReference type="EMBL" id="KAG5530948.1"/>
    </source>
</evidence>
<keyword evidence="3" id="KW-1185">Reference proteome</keyword>
<evidence type="ECO:0000256" key="1">
    <source>
        <dbReference type="SAM" id="MobiDB-lite"/>
    </source>
</evidence>
<proteinExistence type="predicted"/>
<dbReference type="AlphaFoldDB" id="A0AAV6IQJ7"/>
<gene>
    <name evidence="2" type="ORF">RHGRI_025779</name>
</gene>
<organism evidence="2 3">
    <name type="scientific">Rhododendron griersonianum</name>
    <dbReference type="NCBI Taxonomy" id="479676"/>
    <lineage>
        <taxon>Eukaryota</taxon>
        <taxon>Viridiplantae</taxon>
        <taxon>Streptophyta</taxon>
        <taxon>Embryophyta</taxon>
        <taxon>Tracheophyta</taxon>
        <taxon>Spermatophyta</taxon>
        <taxon>Magnoliopsida</taxon>
        <taxon>eudicotyledons</taxon>
        <taxon>Gunneridae</taxon>
        <taxon>Pentapetalae</taxon>
        <taxon>asterids</taxon>
        <taxon>Ericales</taxon>
        <taxon>Ericaceae</taxon>
        <taxon>Ericoideae</taxon>
        <taxon>Rhodoreae</taxon>
        <taxon>Rhododendron</taxon>
    </lineage>
</organism>